<protein>
    <submittedName>
        <fullName evidence="9">DNA-binding SARP family transcriptional activator</fullName>
    </submittedName>
</protein>
<reference evidence="9 10" key="1">
    <citation type="submission" date="2019-06" db="EMBL/GenBank/DDBJ databases">
        <title>Sequencing the genomes of 1000 actinobacteria strains.</title>
        <authorList>
            <person name="Klenk H.-P."/>
        </authorList>
    </citation>
    <scope>NUCLEOTIDE SEQUENCE [LARGE SCALE GENOMIC DNA]</scope>
    <source>
        <strain evidence="9 10">DSM 45456</strain>
    </source>
</reference>
<dbReference type="CDD" id="cd15831">
    <property type="entry name" value="BTAD"/>
    <property type="match status" value="1"/>
</dbReference>
<dbReference type="RefSeq" id="WP_170232159.1">
    <property type="nucleotide sequence ID" value="NZ_VFPP01000001.1"/>
</dbReference>
<dbReference type="Pfam" id="PF00931">
    <property type="entry name" value="NB-ARC"/>
    <property type="match status" value="1"/>
</dbReference>
<dbReference type="Gene3D" id="1.25.40.10">
    <property type="entry name" value="Tetratricopeptide repeat domain"/>
    <property type="match status" value="2"/>
</dbReference>
<dbReference type="SMART" id="SM00862">
    <property type="entry name" value="Trans_reg_C"/>
    <property type="match status" value="1"/>
</dbReference>
<dbReference type="SUPFAM" id="SSF48452">
    <property type="entry name" value="TPR-like"/>
    <property type="match status" value="3"/>
</dbReference>
<evidence type="ECO:0000313" key="9">
    <source>
        <dbReference type="EMBL" id="TQM82540.1"/>
    </source>
</evidence>
<dbReference type="InterPro" id="IPR002182">
    <property type="entry name" value="NB-ARC"/>
</dbReference>
<dbReference type="PANTHER" id="PTHR35807:SF1">
    <property type="entry name" value="TRANSCRIPTIONAL REGULATOR REDD"/>
    <property type="match status" value="1"/>
</dbReference>
<dbReference type="GO" id="GO:0000160">
    <property type="term" value="P:phosphorelay signal transduction system"/>
    <property type="evidence" value="ECO:0007669"/>
    <property type="project" value="InterPro"/>
</dbReference>
<dbReference type="Pfam" id="PF13424">
    <property type="entry name" value="TPR_12"/>
    <property type="match status" value="1"/>
</dbReference>
<proteinExistence type="inferred from homology"/>
<dbReference type="EMBL" id="VFPP01000001">
    <property type="protein sequence ID" value="TQM82540.1"/>
    <property type="molecule type" value="Genomic_DNA"/>
</dbReference>
<accession>A0A543JI53</accession>
<evidence type="ECO:0000259" key="8">
    <source>
        <dbReference type="PROSITE" id="PS51755"/>
    </source>
</evidence>
<dbReference type="SMART" id="SM01043">
    <property type="entry name" value="BTAD"/>
    <property type="match status" value="1"/>
</dbReference>
<dbReference type="GO" id="GO:0043531">
    <property type="term" value="F:ADP binding"/>
    <property type="evidence" value="ECO:0007669"/>
    <property type="project" value="InterPro"/>
</dbReference>
<dbReference type="InterPro" id="IPR001867">
    <property type="entry name" value="OmpR/PhoB-type_DNA-bd"/>
</dbReference>
<dbReference type="InterPro" id="IPR011990">
    <property type="entry name" value="TPR-like_helical_dom_sf"/>
</dbReference>
<dbReference type="Proteomes" id="UP000316628">
    <property type="component" value="Unassembled WGS sequence"/>
</dbReference>
<dbReference type="SUPFAM" id="SSF52540">
    <property type="entry name" value="P-loop containing nucleoside triphosphate hydrolases"/>
    <property type="match status" value="1"/>
</dbReference>
<keyword evidence="3 6" id="KW-0238">DNA-binding</keyword>
<dbReference type="InterPro" id="IPR016032">
    <property type="entry name" value="Sig_transdc_resp-reg_C-effctor"/>
</dbReference>
<keyword evidence="5" id="KW-0802">TPR repeat</keyword>
<feature type="repeat" description="TPR" evidence="5">
    <location>
        <begin position="815"/>
        <end position="848"/>
    </location>
</feature>
<dbReference type="AlphaFoldDB" id="A0A543JI53"/>
<name>A0A543JI53_9PSEU</name>
<organism evidence="9 10">
    <name type="scientific">Saccharothrix saharensis</name>
    <dbReference type="NCBI Taxonomy" id="571190"/>
    <lineage>
        <taxon>Bacteria</taxon>
        <taxon>Bacillati</taxon>
        <taxon>Actinomycetota</taxon>
        <taxon>Actinomycetes</taxon>
        <taxon>Pseudonocardiales</taxon>
        <taxon>Pseudonocardiaceae</taxon>
        <taxon>Saccharothrix</taxon>
    </lineage>
</organism>
<evidence type="ECO:0000256" key="6">
    <source>
        <dbReference type="PROSITE-ProRule" id="PRU01091"/>
    </source>
</evidence>
<dbReference type="GO" id="GO:0006355">
    <property type="term" value="P:regulation of DNA-templated transcription"/>
    <property type="evidence" value="ECO:0007669"/>
    <property type="project" value="InterPro"/>
</dbReference>
<dbReference type="InterPro" id="IPR051677">
    <property type="entry name" value="AfsR-DnrI-RedD_regulator"/>
</dbReference>
<dbReference type="PROSITE" id="PS51755">
    <property type="entry name" value="OMPR_PHOB"/>
    <property type="match status" value="1"/>
</dbReference>
<feature type="compositionally biased region" description="Basic and acidic residues" evidence="7">
    <location>
        <begin position="597"/>
        <end position="607"/>
    </location>
</feature>
<dbReference type="SUPFAM" id="SSF46894">
    <property type="entry name" value="C-terminal effector domain of the bipartite response regulators"/>
    <property type="match status" value="1"/>
</dbReference>
<dbReference type="InterPro" id="IPR036388">
    <property type="entry name" value="WH-like_DNA-bd_sf"/>
</dbReference>
<dbReference type="InterPro" id="IPR027417">
    <property type="entry name" value="P-loop_NTPase"/>
</dbReference>
<evidence type="ECO:0000256" key="4">
    <source>
        <dbReference type="ARBA" id="ARBA00023163"/>
    </source>
</evidence>
<evidence type="ECO:0000313" key="10">
    <source>
        <dbReference type="Proteomes" id="UP000316628"/>
    </source>
</evidence>
<dbReference type="Gene3D" id="1.10.10.10">
    <property type="entry name" value="Winged helix-like DNA-binding domain superfamily/Winged helix DNA-binding domain"/>
    <property type="match status" value="1"/>
</dbReference>
<dbReference type="InterPro" id="IPR005158">
    <property type="entry name" value="BTAD"/>
</dbReference>
<feature type="region of interest" description="Disordered" evidence="7">
    <location>
        <begin position="597"/>
        <end position="618"/>
    </location>
</feature>
<keyword evidence="2" id="KW-0805">Transcription regulation</keyword>
<comment type="caution">
    <text evidence="9">The sequence shown here is derived from an EMBL/GenBank/DDBJ whole genome shotgun (WGS) entry which is preliminary data.</text>
</comment>
<evidence type="ECO:0000256" key="1">
    <source>
        <dbReference type="ARBA" id="ARBA00005820"/>
    </source>
</evidence>
<dbReference type="InterPro" id="IPR019734">
    <property type="entry name" value="TPR_rpt"/>
</dbReference>
<dbReference type="Pfam" id="PF03704">
    <property type="entry name" value="BTAD"/>
    <property type="match status" value="1"/>
</dbReference>
<evidence type="ECO:0000256" key="7">
    <source>
        <dbReference type="SAM" id="MobiDB-lite"/>
    </source>
</evidence>
<evidence type="ECO:0000256" key="3">
    <source>
        <dbReference type="ARBA" id="ARBA00023125"/>
    </source>
</evidence>
<keyword evidence="4" id="KW-0804">Transcription</keyword>
<dbReference type="PANTHER" id="PTHR35807">
    <property type="entry name" value="TRANSCRIPTIONAL REGULATOR REDD-RELATED"/>
    <property type="match status" value="1"/>
</dbReference>
<comment type="similarity">
    <text evidence="1">Belongs to the AfsR/DnrI/RedD regulatory family.</text>
</comment>
<sequence length="904" mass="99051">MIEFAVLGPLRVRVDGRDVPVPAGAGRTLLAALLLRADEVVPADLLVDWLWDGAPPNPERAKATLHMAVTRLRRALGEANVIRTAIGGYVAEVPPDSLDLHRYRALAGRGEHAEALALWRGDPLPDVRSDLLHRDEVAPLLEHRLGVLEQRLDGDIEAGRAAQVVEELRVLTRRHPVRERFWAQLVLALHRSQRQAEALTTYQEVRALLVEEIGVEPGPVLREVHRLVLAESATPARDARPPRQLPVRPRVFVGRHRALRELDAAASGSAVVISAISGTAGIGKTALAVHWAHEVAARFPDGQLYVNLRGYDPSGQPMPAEDALRGFLEALDVPPSRIPPTAQGQASLYRSLLAGRRVLVVLDNARDADQVRPLLPGTPGCLVLVTSRDRLTGLVVREGARPVRLDLLDRDEAVALLEAGVGRSRSTAEPEAVDQLVARCAGLPLALAVVAARTAGAPSAPLRAFADELAADRTRLDALDTGDRLTSVRDVFSWSYRYLSDDAALVFRLLGLHPGPDISPAAAASLAALPLTTTRRALAELARAHLVAEQVPGRYSLHDLLRGYARDQAAEEHAPAELREAGTRLLDHFVRTAEQADKTLYPERKPVDPPPARPGVRPEHVESHAAALAWYGTEFRTLLAVAAHAAEHASDARAWLIPECTATYFHSSGHWPEWLDACRQALGAARRLGDVRGQAAMHRGLGRAATLLHRWGEAREHLGTARRLFHDLGDRVSEAYVLVNLSGIQETGNRSTEALPLQLAALELFRELGHAHGQARALTASSWSYHLIGRHEEAVRHATDAVRWYERLTDLPGHAAAFGTLGLAYRELGRLDDALTMIRESLDLFVESGDRYYEAGVWRDLAETHRRLGDREEARAAVRAALTIFEELRHPLADEVRRELEELG</sequence>
<gene>
    <name evidence="9" type="ORF">FHX81_4948</name>
</gene>
<evidence type="ECO:0000256" key="5">
    <source>
        <dbReference type="PROSITE-ProRule" id="PRU00339"/>
    </source>
</evidence>
<dbReference type="PRINTS" id="PR00364">
    <property type="entry name" value="DISEASERSIST"/>
</dbReference>
<dbReference type="PROSITE" id="PS50005">
    <property type="entry name" value="TPR"/>
    <property type="match status" value="1"/>
</dbReference>
<evidence type="ECO:0000256" key="2">
    <source>
        <dbReference type="ARBA" id="ARBA00023015"/>
    </source>
</evidence>
<feature type="DNA-binding region" description="OmpR/PhoB-type" evidence="6">
    <location>
        <begin position="1"/>
        <end position="93"/>
    </location>
</feature>
<feature type="domain" description="OmpR/PhoB-type" evidence="8">
    <location>
        <begin position="1"/>
        <end position="93"/>
    </location>
</feature>
<dbReference type="GO" id="GO:0003677">
    <property type="term" value="F:DNA binding"/>
    <property type="evidence" value="ECO:0007669"/>
    <property type="project" value="UniProtKB-UniRule"/>
</dbReference>
<dbReference type="SMART" id="SM00028">
    <property type="entry name" value="TPR"/>
    <property type="match status" value="3"/>
</dbReference>
<keyword evidence="10" id="KW-1185">Reference proteome</keyword>